<feature type="compositionally biased region" description="Basic residues" evidence="3">
    <location>
        <begin position="49"/>
        <end position="58"/>
    </location>
</feature>
<dbReference type="Proteomes" id="UP000821853">
    <property type="component" value="Chromosome 9"/>
</dbReference>
<dbReference type="PANTHER" id="PTHR23080:SF143">
    <property type="entry name" value="SI:DKEY-56D12.4"/>
    <property type="match status" value="1"/>
</dbReference>
<evidence type="ECO:0000256" key="3">
    <source>
        <dbReference type="SAM" id="MobiDB-lite"/>
    </source>
</evidence>
<organism evidence="5 6">
    <name type="scientific">Haemaphysalis longicornis</name>
    <name type="common">Bush tick</name>
    <dbReference type="NCBI Taxonomy" id="44386"/>
    <lineage>
        <taxon>Eukaryota</taxon>
        <taxon>Metazoa</taxon>
        <taxon>Ecdysozoa</taxon>
        <taxon>Arthropoda</taxon>
        <taxon>Chelicerata</taxon>
        <taxon>Arachnida</taxon>
        <taxon>Acari</taxon>
        <taxon>Parasitiformes</taxon>
        <taxon>Ixodida</taxon>
        <taxon>Ixodoidea</taxon>
        <taxon>Ixodidae</taxon>
        <taxon>Haemaphysalinae</taxon>
        <taxon>Haemaphysalis</taxon>
    </lineage>
</organism>
<dbReference type="VEuPathDB" id="VectorBase:HLOH_060849"/>
<sequence>MAPRGGQKDTRICSGHFVNNAKSVSQANPAYLPTLFPDVYKRRRVRGERHERWAKRSRSAAPNLTSPHPPEEPSCADVLSNTSENDGSPGTNAPLKVLEQGLLLLTEVEVDAQQLLLTCVAETQTDLVYCKDSLQLMLSATDGTPGSTQVTHVAQADKHYPKCTFIIDCTEVRTEIPMDPEAHYLYRHYKGSYTLKFLIAILPNGMVPFISKAYGSRHSDCFITRGSALLLAYRIGGFGALRQGVSCDKNHHVFVMPPFNVGGGQHSREDMETTLTIAQVRIHVERAIQRFELHNVLS</sequence>
<feature type="domain" description="DDE Tnp4" evidence="4">
    <location>
        <begin position="167"/>
        <end position="291"/>
    </location>
</feature>
<comment type="cofactor">
    <cofactor evidence="1">
        <name>a divalent metal cation</name>
        <dbReference type="ChEBI" id="CHEBI:60240"/>
    </cofactor>
</comment>
<dbReference type="OrthoDB" id="6434106at2759"/>
<keyword evidence="6" id="KW-1185">Reference proteome</keyword>
<dbReference type="PANTHER" id="PTHR23080">
    <property type="entry name" value="THAP DOMAIN PROTEIN"/>
    <property type="match status" value="1"/>
</dbReference>
<protein>
    <recommendedName>
        <fullName evidence="4">DDE Tnp4 domain-containing protein</fullName>
    </recommendedName>
</protein>
<evidence type="ECO:0000256" key="1">
    <source>
        <dbReference type="ARBA" id="ARBA00001968"/>
    </source>
</evidence>
<evidence type="ECO:0000259" key="4">
    <source>
        <dbReference type="Pfam" id="PF13359"/>
    </source>
</evidence>
<dbReference type="AlphaFoldDB" id="A0A9J6H3D2"/>
<keyword evidence="2" id="KW-0479">Metal-binding</keyword>
<feature type="region of interest" description="Disordered" evidence="3">
    <location>
        <begin position="49"/>
        <end position="92"/>
    </location>
</feature>
<dbReference type="OMA" id="PEEPSCA"/>
<name>A0A9J6H3D2_HAELO</name>
<evidence type="ECO:0000256" key="2">
    <source>
        <dbReference type="ARBA" id="ARBA00022723"/>
    </source>
</evidence>
<reference evidence="5 6" key="1">
    <citation type="journal article" date="2020" name="Cell">
        <title>Large-Scale Comparative Analyses of Tick Genomes Elucidate Their Genetic Diversity and Vector Capacities.</title>
        <authorList>
            <consortium name="Tick Genome and Microbiome Consortium (TIGMIC)"/>
            <person name="Jia N."/>
            <person name="Wang J."/>
            <person name="Shi W."/>
            <person name="Du L."/>
            <person name="Sun Y."/>
            <person name="Zhan W."/>
            <person name="Jiang J.F."/>
            <person name="Wang Q."/>
            <person name="Zhang B."/>
            <person name="Ji P."/>
            <person name="Bell-Sakyi L."/>
            <person name="Cui X.M."/>
            <person name="Yuan T.T."/>
            <person name="Jiang B.G."/>
            <person name="Yang W.F."/>
            <person name="Lam T.T."/>
            <person name="Chang Q.C."/>
            <person name="Ding S.J."/>
            <person name="Wang X.J."/>
            <person name="Zhu J.G."/>
            <person name="Ruan X.D."/>
            <person name="Zhao L."/>
            <person name="Wei J.T."/>
            <person name="Ye R.Z."/>
            <person name="Que T.C."/>
            <person name="Du C.H."/>
            <person name="Zhou Y.H."/>
            <person name="Cheng J.X."/>
            <person name="Dai P.F."/>
            <person name="Guo W.B."/>
            <person name="Han X.H."/>
            <person name="Huang E.J."/>
            <person name="Li L.F."/>
            <person name="Wei W."/>
            <person name="Gao Y.C."/>
            <person name="Liu J.Z."/>
            <person name="Shao H.Z."/>
            <person name="Wang X."/>
            <person name="Wang C.C."/>
            <person name="Yang T.C."/>
            <person name="Huo Q.B."/>
            <person name="Li W."/>
            <person name="Chen H.Y."/>
            <person name="Chen S.E."/>
            <person name="Zhou L.G."/>
            <person name="Ni X.B."/>
            <person name="Tian J.H."/>
            <person name="Sheng Y."/>
            <person name="Liu T."/>
            <person name="Pan Y.S."/>
            <person name="Xia L.Y."/>
            <person name="Li J."/>
            <person name="Zhao F."/>
            <person name="Cao W.C."/>
        </authorList>
    </citation>
    <scope>NUCLEOTIDE SEQUENCE [LARGE SCALE GENOMIC DNA]</scope>
    <source>
        <strain evidence="5">HaeL-2018</strain>
    </source>
</reference>
<gene>
    <name evidence="5" type="ORF">HPB48_016955</name>
</gene>
<comment type="caution">
    <text evidence="5">The sequence shown here is derived from an EMBL/GenBank/DDBJ whole genome shotgun (WGS) entry which is preliminary data.</text>
</comment>
<dbReference type="Pfam" id="PF13359">
    <property type="entry name" value="DDE_Tnp_4"/>
    <property type="match status" value="1"/>
</dbReference>
<dbReference type="GO" id="GO:0046872">
    <property type="term" value="F:metal ion binding"/>
    <property type="evidence" value="ECO:0007669"/>
    <property type="project" value="UniProtKB-KW"/>
</dbReference>
<accession>A0A9J6H3D2</accession>
<evidence type="ECO:0000313" key="6">
    <source>
        <dbReference type="Proteomes" id="UP000821853"/>
    </source>
</evidence>
<evidence type="ECO:0000313" key="5">
    <source>
        <dbReference type="EMBL" id="KAH9382237.1"/>
    </source>
</evidence>
<proteinExistence type="predicted"/>
<feature type="compositionally biased region" description="Polar residues" evidence="3">
    <location>
        <begin position="79"/>
        <end position="91"/>
    </location>
</feature>
<dbReference type="EMBL" id="JABSTR010000011">
    <property type="protein sequence ID" value="KAH9382237.1"/>
    <property type="molecule type" value="Genomic_DNA"/>
</dbReference>
<dbReference type="InterPro" id="IPR027806">
    <property type="entry name" value="HARBI1_dom"/>
</dbReference>